<dbReference type="SUPFAM" id="SSF55874">
    <property type="entry name" value="ATPase domain of HSP90 chaperone/DNA topoisomerase II/histidine kinase"/>
    <property type="match status" value="1"/>
</dbReference>
<proteinExistence type="predicted"/>
<comment type="caution">
    <text evidence="12">The sequence shown here is derived from an EMBL/GenBank/DDBJ whole genome shotgun (WGS) entry which is preliminary data.</text>
</comment>
<keyword evidence="6 12" id="KW-0418">Kinase</keyword>
<dbReference type="NCBIfam" id="TIGR00229">
    <property type="entry name" value="sensory_box"/>
    <property type="match status" value="1"/>
</dbReference>
<dbReference type="EMBL" id="BDJK01000003">
    <property type="protein sequence ID" value="GAV21637.1"/>
    <property type="molecule type" value="Genomic_DNA"/>
</dbReference>
<keyword evidence="3" id="KW-0597">Phosphoprotein</keyword>
<dbReference type="PANTHER" id="PTHR43065:SF10">
    <property type="entry name" value="PEROXIDE STRESS-ACTIVATED HISTIDINE KINASE MAK3"/>
    <property type="match status" value="1"/>
</dbReference>
<evidence type="ECO:0000256" key="6">
    <source>
        <dbReference type="ARBA" id="ARBA00022777"/>
    </source>
</evidence>
<dbReference type="CDD" id="cd00130">
    <property type="entry name" value="PAS"/>
    <property type="match status" value="1"/>
</dbReference>
<evidence type="ECO:0000256" key="7">
    <source>
        <dbReference type="ARBA" id="ARBA00022840"/>
    </source>
</evidence>
<dbReference type="Proteomes" id="UP000187485">
    <property type="component" value="Unassembled WGS sequence"/>
</dbReference>
<keyword evidence="5" id="KW-0547">Nucleotide-binding</keyword>
<feature type="domain" description="Histidine kinase" evidence="10">
    <location>
        <begin position="344"/>
        <end position="545"/>
    </location>
</feature>
<keyword evidence="9" id="KW-0812">Transmembrane</keyword>
<dbReference type="Pfam" id="PF02518">
    <property type="entry name" value="HATPase_c"/>
    <property type="match status" value="1"/>
</dbReference>
<evidence type="ECO:0000259" key="10">
    <source>
        <dbReference type="PROSITE" id="PS50109"/>
    </source>
</evidence>
<dbReference type="SMART" id="SM00387">
    <property type="entry name" value="HATPase_c"/>
    <property type="match status" value="1"/>
</dbReference>
<feature type="transmembrane region" description="Helical" evidence="9">
    <location>
        <begin position="163"/>
        <end position="188"/>
    </location>
</feature>
<evidence type="ECO:0000256" key="3">
    <source>
        <dbReference type="ARBA" id="ARBA00022553"/>
    </source>
</evidence>
<dbReference type="PRINTS" id="PR00344">
    <property type="entry name" value="BCTRLSENSOR"/>
</dbReference>
<dbReference type="STRING" id="870242.cpu_01470"/>
<evidence type="ECO:0000256" key="1">
    <source>
        <dbReference type="ARBA" id="ARBA00000085"/>
    </source>
</evidence>
<evidence type="ECO:0000256" key="2">
    <source>
        <dbReference type="ARBA" id="ARBA00012438"/>
    </source>
</evidence>
<dbReference type="AlphaFoldDB" id="A0A1L8CRW2"/>
<keyword evidence="7" id="KW-0067">ATP-binding</keyword>
<dbReference type="Gene3D" id="3.30.565.10">
    <property type="entry name" value="Histidine kinase-like ATPase, C-terminal domain"/>
    <property type="match status" value="1"/>
</dbReference>
<dbReference type="SUPFAM" id="SSF55785">
    <property type="entry name" value="PYP-like sensor domain (PAS domain)"/>
    <property type="match status" value="1"/>
</dbReference>
<sequence>MPLVVLGAILYYIFYIEIPELTQRNLSYAATHLASEIEGDFYTFGLKDAKTFFDTYELSDLNHLLTWFPGVLISFIEYPEVKAINYSNENGHVTKDPEIISKEFTAEIKNIITQKKYPYYGKLNLPQGKAYIFLQPIYLKGKLSGFIVAHQNQSYLSFILSDLFRVTGSVVLLLLLAGVGYGIHYLFLVDRRTIALTKSNWDLQRKLKAVLESAQIGVILIDREKTISYVNPMAEEFFKIISAEAIGKKYEEFIKNFLLTDDKTKSSLLIHTLQTGNPVLKKQITFKVDGKVRFGEVCTGVIYNFLGQMEGAFLLIQDITEKKQIEELNVKNQQLAAAGEIMSELTHELKNSFMVLKGLSKLCQDGRPELKMLDEEINRLYHLTLESLNLTKAYRAKKERIDFYKLVVESLALIDKEARKQKVKVETFLHYPPYFYGDRNLLKQALLNVFLNAVEAMEGGGCLKVYLDYNIKSKEMILTVADNGPGIPTELLQKVNQPFFTTKENGTGLGLPFTKRVVEFHLGKLTIKSEVGKGTWVIITLPVEEAMHGKAQVV</sequence>
<feature type="domain" description="PAS" evidence="11">
    <location>
        <begin position="203"/>
        <end position="277"/>
    </location>
</feature>
<comment type="catalytic activity">
    <reaction evidence="1">
        <text>ATP + protein L-histidine = ADP + protein N-phospho-L-histidine.</text>
        <dbReference type="EC" id="2.7.13.3"/>
    </reaction>
</comment>
<keyword evidence="13" id="KW-1185">Reference proteome</keyword>
<dbReference type="SMART" id="SM00091">
    <property type="entry name" value="PAS"/>
    <property type="match status" value="1"/>
</dbReference>
<accession>A0A1L8CRW2</accession>
<evidence type="ECO:0000313" key="12">
    <source>
        <dbReference type="EMBL" id="GAV21637.1"/>
    </source>
</evidence>
<dbReference type="InterPro" id="IPR013767">
    <property type="entry name" value="PAS_fold"/>
</dbReference>
<gene>
    <name evidence="12" type="ORF">cpu_01470</name>
</gene>
<protein>
    <recommendedName>
        <fullName evidence="2">histidine kinase</fullName>
        <ecNumber evidence="2">2.7.13.3</ecNumber>
    </recommendedName>
</protein>
<keyword evidence="8" id="KW-0902">Two-component regulatory system</keyword>
<name>A0A1L8CRW2_9THEO</name>
<organism evidence="12 13">
    <name type="scientific">Carboxydothermus pertinax</name>
    <dbReference type="NCBI Taxonomy" id="870242"/>
    <lineage>
        <taxon>Bacteria</taxon>
        <taxon>Bacillati</taxon>
        <taxon>Bacillota</taxon>
        <taxon>Clostridia</taxon>
        <taxon>Thermoanaerobacterales</taxon>
        <taxon>Thermoanaerobacteraceae</taxon>
        <taxon>Carboxydothermus</taxon>
    </lineage>
</organism>
<keyword evidence="9" id="KW-1133">Transmembrane helix</keyword>
<dbReference type="GO" id="GO:0000160">
    <property type="term" value="P:phosphorelay signal transduction system"/>
    <property type="evidence" value="ECO:0007669"/>
    <property type="project" value="UniProtKB-KW"/>
</dbReference>
<dbReference type="InterPro" id="IPR004358">
    <property type="entry name" value="Sig_transdc_His_kin-like_C"/>
</dbReference>
<evidence type="ECO:0000256" key="8">
    <source>
        <dbReference type="ARBA" id="ARBA00023012"/>
    </source>
</evidence>
<keyword evidence="4" id="KW-0808">Transferase</keyword>
<dbReference type="EC" id="2.7.13.3" evidence="2"/>
<evidence type="ECO:0000259" key="11">
    <source>
        <dbReference type="PROSITE" id="PS50112"/>
    </source>
</evidence>
<dbReference type="Gene3D" id="3.30.450.20">
    <property type="entry name" value="PAS domain"/>
    <property type="match status" value="1"/>
</dbReference>
<dbReference type="InterPro" id="IPR000014">
    <property type="entry name" value="PAS"/>
</dbReference>
<dbReference type="InterPro" id="IPR003594">
    <property type="entry name" value="HATPase_dom"/>
</dbReference>
<evidence type="ECO:0000313" key="13">
    <source>
        <dbReference type="Proteomes" id="UP000187485"/>
    </source>
</evidence>
<evidence type="ECO:0000256" key="5">
    <source>
        <dbReference type="ARBA" id="ARBA00022741"/>
    </source>
</evidence>
<dbReference type="GO" id="GO:0005524">
    <property type="term" value="F:ATP binding"/>
    <property type="evidence" value="ECO:0007669"/>
    <property type="project" value="UniProtKB-KW"/>
</dbReference>
<dbReference type="PROSITE" id="PS50112">
    <property type="entry name" value="PAS"/>
    <property type="match status" value="1"/>
</dbReference>
<reference evidence="13" key="1">
    <citation type="submission" date="2016-12" db="EMBL/GenBank/DDBJ databases">
        <title>Draft Genome Sequences od Carboxydothermus pertinax and islandicus, Hydrogenogenic Carboxydotrophic Bacteria.</title>
        <authorList>
            <person name="Fukuyama Y."/>
            <person name="Ohmae K."/>
            <person name="Yoneda Y."/>
            <person name="Yoshida T."/>
            <person name="Sako Y."/>
        </authorList>
    </citation>
    <scope>NUCLEOTIDE SEQUENCE [LARGE SCALE GENOMIC DNA]</scope>
    <source>
        <strain evidence="13">Ug1</strain>
    </source>
</reference>
<dbReference type="CDD" id="cd00075">
    <property type="entry name" value="HATPase"/>
    <property type="match status" value="1"/>
</dbReference>
<dbReference type="GO" id="GO:0004673">
    <property type="term" value="F:protein histidine kinase activity"/>
    <property type="evidence" value="ECO:0007669"/>
    <property type="project" value="UniProtKB-EC"/>
</dbReference>
<dbReference type="PROSITE" id="PS50109">
    <property type="entry name" value="HIS_KIN"/>
    <property type="match status" value="1"/>
</dbReference>
<dbReference type="GO" id="GO:0006355">
    <property type="term" value="P:regulation of DNA-templated transcription"/>
    <property type="evidence" value="ECO:0007669"/>
    <property type="project" value="InterPro"/>
</dbReference>
<dbReference type="InterPro" id="IPR036890">
    <property type="entry name" value="HATPase_C_sf"/>
</dbReference>
<evidence type="ECO:0000256" key="4">
    <source>
        <dbReference type="ARBA" id="ARBA00022679"/>
    </source>
</evidence>
<dbReference type="PANTHER" id="PTHR43065">
    <property type="entry name" value="SENSOR HISTIDINE KINASE"/>
    <property type="match status" value="1"/>
</dbReference>
<keyword evidence="9" id="KW-0472">Membrane</keyword>
<dbReference type="InterPro" id="IPR005467">
    <property type="entry name" value="His_kinase_dom"/>
</dbReference>
<dbReference type="InterPro" id="IPR035965">
    <property type="entry name" value="PAS-like_dom_sf"/>
</dbReference>
<dbReference type="Pfam" id="PF00989">
    <property type="entry name" value="PAS"/>
    <property type="match status" value="1"/>
</dbReference>
<evidence type="ECO:0000256" key="9">
    <source>
        <dbReference type="SAM" id="Phobius"/>
    </source>
</evidence>